<keyword evidence="2" id="KW-1185">Reference proteome</keyword>
<gene>
    <name evidence="1" type="ORF">PLOB_00026832</name>
</gene>
<protein>
    <submittedName>
        <fullName evidence="1">Uncharacterized protein</fullName>
    </submittedName>
</protein>
<dbReference type="Proteomes" id="UP001159405">
    <property type="component" value="Unassembled WGS sequence"/>
</dbReference>
<proteinExistence type="predicted"/>
<comment type="caution">
    <text evidence="1">The sequence shown here is derived from an EMBL/GenBank/DDBJ whole genome shotgun (WGS) entry which is preliminary data.</text>
</comment>
<feature type="non-terminal residue" evidence="1">
    <location>
        <position position="102"/>
    </location>
</feature>
<reference evidence="1 2" key="1">
    <citation type="submission" date="2022-05" db="EMBL/GenBank/DDBJ databases">
        <authorList>
            <consortium name="Genoscope - CEA"/>
            <person name="William W."/>
        </authorList>
    </citation>
    <scope>NUCLEOTIDE SEQUENCE [LARGE SCALE GENOMIC DNA]</scope>
</reference>
<sequence length="102" mass="11701">LQQHHFSQQLLKTCLLACAVGNSMFHPSVHSIRDKSVQDNLNDLDVLQLHEVQHNRTFSMCSLFSQIRDEKGPPISKTLAEMDKKCWGKNHDQENISNFLAK</sequence>
<name>A0ABN8NRM7_9CNID</name>
<evidence type="ECO:0000313" key="1">
    <source>
        <dbReference type="EMBL" id="CAH3118373.1"/>
    </source>
</evidence>
<organism evidence="1 2">
    <name type="scientific">Porites lobata</name>
    <dbReference type="NCBI Taxonomy" id="104759"/>
    <lineage>
        <taxon>Eukaryota</taxon>
        <taxon>Metazoa</taxon>
        <taxon>Cnidaria</taxon>
        <taxon>Anthozoa</taxon>
        <taxon>Hexacorallia</taxon>
        <taxon>Scleractinia</taxon>
        <taxon>Fungiina</taxon>
        <taxon>Poritidae</taxon>
        <taxon>Porites</taxon>
    </lineage>
</organism>
<evidence type="ECO:0000313" key="2">
    <source>
        <dbReference type="Proteomes" id="UP001159405"/>
    </source>
</evidence>
<accession>A0ABN8NRM7</accession>
<feature type="non-terminal residue" evidence="1">
    <location>
        <position position="1"/>
    </location>
</feature>
<dbReference type="EMBL" id="CALNXK010000032">
    <property type="protein sequence ID" value="CAH3118373.1"/>
    <property type="molecule type" value="Genomic_DNA"/>
</dbReference>